<dbReference type="STRING" id="320778.ABT57_13835"/>
<name>A0A0J1H8D0_9GAMM</name>
<sequence length="158" mass="17854">MIHIEPYAPHHTSQIISLKIADGQERFTLLPEGFISESPPHLHRHVILLEGTVIGYFRIDTAYPENYPFCPQTSLGLRALLIDSRQQGKGYGQAAMAALPMYLRDVYPDHHAVYLTVNCQNPVAHRCYIKAGFDDTKELYLGGPAGPQHIMRMDLINR</sequence>
<feature type="domain" description="N-acetyltransferase" evidence="1">
    <location>
        <begin position="2"/>
        <end position="156"/>
    </location>
</feature>
<dbReference type="Proteomes" id="UP000035909">
    <property type="component" value="Unassembled WGS sequence"/>
</dbReference>
<gene>
    <name evidence="2" type="ORF">ABT57_13835</name>
</gene>
<evidence type="ECO:0000259" key="1">
    <source>
        <dbReference type="PROSITE" id="PS51186"/>
    </source>
</evidence>
<protein>
    <recommendedName>
        <fullName evidence="1">N-acetyltransferase domain-containing protein</fullName>
    </recommendedName>
</protein>
<dbReference type="InterPro" id="IPR016181">
    <property type="entry name" value="Acyl_CoA_acyltransferase"/>
</dbReference>
<dbReference type="InterPro" id="IPR000182">
    <property type="entry name" value="GNAT_dom"/>
</dbReference>
<accession>A0A0J1H8D0</accession>
<organism evidence="2 3">
    <name type="scientific">Photobacterium ganghwense</name>
    <dbReference type="NCBI Taxonomy" id="320778"/>
    <lineage>
        <taxon>Bacteria</taxon>
        <taxon>Pseudomonadati</taxon>
        <taxon>Pseudomonadota</taxon>
        <taxon>Gammaproteobacteria</taxon>
        <taxon>Vibrionales</taxon>
        <taxon>Vibrionaceae</taxon>
        <taxon>Photobacterium</taxon>
    </lineage>
</organism>
<proteinExistence type="predicted"/>
<dbReference type="EMBL" id="LDOU01000015">
    <property type="protein sequence ID" value="KLV07931.1"/>
    <property type="molecule type" value="Genomic_DNA"/>
</dbReference>
<dbReference type="Pfam" id="PF00583">
    <property type="entry name" value="Acetyltransf_1"/>
    <property type="match status" value="1"/>
</dbReference>
<evidence type="ECO:0000313" key="3">
    <source>
        <dbReference type="Proteomes" id="UP000035909"/>
    </source>
</evidence>
<dbReference type="GO" id="GO:0016747">
    <property type="term" value="F:acyltransferase activity, transferring groups other than amino-acyl groups"/>
    <property type="evidence" value="ECO:0007669"/>
    <property type="project" value="InterPro"/>
</dbReference>
<comment type="caution">
    <text evidence="2">The sequence shown here is derived from an EMBL/GenBank/DDBJ whole genome shotgun (WGS) entry which is preliminary data.</text>
</comment>
<keyword evidence="3" id="KW-1185">Reference proteome</keyword>
<dbReference type="PATRIC" id="fig|320778.3.peg.3012"/>
<reference evidence="2 3" key="1">
    <citation type="submission" date="2015-05" db="EMBL/GenBank/DDBJ databases">
        <title>Photobacterium galathea sp. nov.</title>
        <authorList>
            <person name="Machado H."/>
            <person name="Gram L."/>
        </authorList>
    </citation>
    <scope>NUCLEOTIDE SEQUENCE [LARGE SCALE GENOMIC DNA]</scope>
    <source>
        <strain evidence="2 3">DSM 22954</strain>
    </source>
</reference>
<dbReference type="Gene3D" id="3.40.630.30">
    <property type="match status" value="1"/>
</dbReference>
<dbReference type="PROSITE" id="PS51186">
    <property type="entry name" value="GNAT"/>
    <property type="match status" value="1"/>
</dbReference>
<dbReference type="AlphaFoldDB" id="A0A0J1H8D0"/>
<dbReference type="RefSeq" id="WP_047885824.1">
    <property type="nucleotide sequence ID" value="NZ_CP071326.1"/>
</dbReference>
<dbReference type="SUPFAM" id="SSF55729">
    <property type="entry name" value="Acyl-CoA N-acyltransferases (Nat)"/>
    <property type="match status" value="1"/>
</dbReference>
<evidence type="ECO:0000313" key="2">
    <source>
        <dbReference type="EMBL" id="KLV07931.1"/>
    </source>
</evidence>